<keyword evidence="2" id="KW-1185">Reference proteome</keyword>
<evidence type="ECO:0000313" key="1">
    <source>
        <dbReference type="EMBL" id="MXQ92624.1"/>
    </source>
</evidence>
<dbReference type="AlphaFoldDB" id="A0A6B0RXC8"/>
<protein>
    <submittedName>
        <fullName evidence="1">Uncharacterized protein</fullName>
    </submittedName>
</protein>
<dbReference type="EMBL" id="VBQZ03000084">
    <property type="protein sequence ID" value="MXQ92624.1"/>
    <property type="molecule type" value="Genomic_DNA"/>
</dbReference>
<proteinExistence type="predicted"/>
<comment type="caution">
    <text evidence="1">The sequence shown here is derived from an EMBL/GenBank/DDBJ whole genome shotgun (WGS) entry which is preliminary data.</text>
</comment>
<evidence type="ECO:0000313" key="2">
    <source>
        <dbReference type="Proteomes" id="UP000322234"/>
    </source>
</evidence>
<organism evidence="1 2">
    <name type="scientific">Bos mutus</name>
    <name type="common">wild yak</name>
    <dbReference type="NCBI Taxonomy" id="72004"/>
    <lineage>
        <taxon>Eukaryota</taxon>
        <taxon>Metazoa</taxon>
        <taxon>Chordata</taxon>
        <taxon>Craniata</taxon>
        <taxon>Vertebrata</taxon>
        <taxon>Euteleostomi</taxon>
        <taxon>Mammalia</taxon>
        <taxon>Eutheria</taxon>
        <taxon>Laurasiatheria</taxon>
        <taxon>Artiodactyla</taxon>
        <taxon>Ruminantia</taxon>
        <taxon>Pecora</taxon>
        <taxon>Bovidae</taxon>
        <taxon>Bovinae</taxon>
        <taxon>Bos</taxon>
    </lineage>
</organism>
<sequence length="106" mass="11678">MGLPRTKELSGPGIKTEVVWTQQVGKCAKVLAANYDDGPGPLFQFTFSQNKSPLTWDQKHLIDKTNLLTLLSTGQPPNAGQLEFVFSRIHLSRETSGVPVVQKNQT</sequence>
<reference evidence="1" key="1">
    <citation type="submission" date="2019-10" db="EMBL/GenBank/DDBJ databases">
        <title>The sequence and de novo assembly of the wild yak genome.</title>
        <authorList>
            <person name="Liu Y."/>
        </authorList>
    </citation>
    <scope>NUCLEOTIDE SEQUENCE [LARGE SCALE GENOMIC DNA]</scope>
    <source>
        <strain evidence="1">WY2019</strain>
    </source>
</reference>
<gene>
    <name evidence="1" type="ORF">E5288_WYG005706</name>
</gene>
<dbReference type="Proteomes" id="UP000322234">
    <property type="component" value="Unassembled WGS sequence"/>
</dbReference>
<accession>A0A6B0RXC8</accession>
<name>A0A6B0RXC8_9CETA</name>